<accession>A0A170WDF7</accession>
<sequence length="14" mass="1856">MRKNNFSIFYLIYF</sequence>
<reference evidence="1" key="2">
    <citation type="journal article" date="2017" name="J. Med. Entomol.">
        <title>Transcriptome Analysis of the Triatoma infestans (Hemiptera: Reduviidae) Integument.</title>
        <authorList>
            <person name="Calderon-Fernandez G.M."/>
            <person name="Moriconi D.E."/>
            <person name="Dulbecco A.B."/>
            <person name="Juarez M.P."/>
        </authorList>
    </citation>
    <scope>NUCLEOTIDE SEQUENCE</scope>
    <source>
        <strain evidence="1">Int1</strain>
        <tissue evidence="1">Integument</tissue>
    </source>
</reference>
<dbReference type="EMBL" id="GEMB01005834">
    <property type="protein sequence ID" value="JAR97489.1"/>
    <property type="molecule type" value="Transcribed_RNA"/>
</dbReference>
<reference evidence="1" key="1">
    <citation type="submission" date="2016-04" db="EMBL/GenBank/DDBJ databases">
        <authorList>
            <person name="Calderon-Fernandez G.M.Sr."/>
        </authorList>
    </citation>
    <scope>NUCLEOTIDE SEQUENCE</scope>
    <source>
        <strain evidence="1">Int1</strain>
        <tissue evidence="1">Integument</tissue>
    </source>
</reference>
<proteinExistence type="predicted"/>
<organism evidence="1">
    <name type="scientific">Triatoma infestans</name>
    <name type="common">Assassin bug</name>
    <dbReference type="NCBI Taxonomy" id="30076"/>
    <lineage>
        <taxon>Eukaryota</taxon>
        <taxon>Metazoa</taxon>
        <taxon>Ecdysozoa</taxon>
        <taxon>Arthropoda</taxon>
        <taxon>Hexapoda</taxon>
        <taxon>Insecta</taxon>
        <taxon>Pterygota</taxon>
        <taxon>Neoptera</taxon>
        <taxon>Paraneoptera</taxon>
        <taxon>Hemiptera</taxon>
        <taxon>Heteroptera</taxon>
        <taxon>Panheteroptera</taxon>
        <taxon>Cimicomorpha</taxon>
        <taxon>Reduviidae</taxon>
        <taxon>Triatominae</taxon>
        <taxon>Triatoma</taxon>
    </lineage>
</organism>
<name>A0A170WDF7_TRIIF</name>
<evidence type="ECO:0000313" key="1">
    <source>
        <dbReference type="EMBL" id="JAR97489.1"/>
    </source>
</evidence>
<protein>
    <submittedName>
        <fullName evidence="1">Hypoxia-inducible factor 1-alpha inhibitor-like protein</fullName>
    </submittedName>
</protein>